<dbReference type="Proteomes" id="UP000541109">
    <property type="component" value="Unassembled WGS sequence"/>
</dbReference>
<evidence type="ECO:0000313" key="1">
    <source>
        <dbReference type="EMBL" id="MBA5779226.1"/>
    </source>
</evidence>
<sequence length="122" mass="13516">MSEIWLKYRATVRSNGEVRMLPVQAMSVHEAPDHARFIAGFEFGWDPSGVEVLKLEPDESSDHSGGHVHAFEVTVRSEGGEPEIYKLKARDAECAEALAVLHCADRTGLDPREVDILSVTRT</sequence>
<dbReference type="EMBL" id="JACFXV010000066">
    <property type="protein sequence ID" value="MBA5779226.1"/>
    <property type="molecule type" value="Genomic_DNA"/>
</dbReference>
<comment type="caution">
    <text evidence="1">The sequence shown here is derived from an EMBL/GenBank/DDBJ whole genome shotgun (WGS) entry which is preliminary data.</text>
</comment>
<dbReference type="AlphaFoldDB" id="A0A839AJH6"/>
<dbReference type="RefSeq" id="WP_182168050.1">
    <property type="nucleotide sequence ID" value="NZ_JACFXV010000066.1"/>
</dbReference>
<accession>A0A839AJH6</accession>
<gene>
    <name evidence="1" type="ORF">H2509_19020</name>
</gene>
<evidence type="ECO:0000313" key="2">
    <source>
        <dbReference type="Proteomes" id="UP000541109"/>
    </source>
</evidence>
<reference evidence="1 2" key="1">
    <citation type="submission" date="2020-07" db="EMBL/GenBank/DDBJ databases">
        <title>Stappia sp., F7233, whole genome shotgun sequencing project.</title>
        <authorList>
            <person name="Jiang S."/>
            <person name="Liu Z.W."/>
            <person name="Du Z.J."/>
        </authorList>
    </citation>
    <scope>NUCLEOTIDE SEQUENCE [LARGE SCALE GENOMIC DNA]</scope>
    <source>
        <strain evidence="1 2">F7233</strain>
    </source>
</reference>
<organism evidence="1 2">
    <name type="scientific">Stappia albiluteola</name>
    <dbReference type="NCBI Taxonomy" id="2758565"/>
    <lineage>
        <taxon>Bacteria</taxon>
        <taxon>Pseudomonadati</taxon>
        <taxon>Pseudomonadota</taxon>
        <taxon>Alphaproteobacteria</taxon>
        <taxon>Hyphomicrobiales</taxon>
        <taxon>Stappiaceae</taxon>
        <taxon>Stappia</taxon>
    </lineage>
</organism>
<keyword evidence="2" id="KW-1185">Reference proteome</keyword>
<name>A0A839AJH6_9HYPH</name>
<protein>
    <submittedName>
        <fullName evidence="1">Uncharacterized protein</fullName>
    </submittedName>
</protein>
<proteinExistence type="predicted"/>